<sequence>MLEHPEWSRFEEWCDARAAWVAAGNEWPGGEVARWQEEFTYILDNWRDQPIEPFDWSVI</sequence>
<name>A0ABU3WV11_9NOCA</name>
<reference evidence="1 2" key="1">
    <citation type="submission" date="2019-10" db="EMBL/GenBank/DDBJ databases">
        <title>Draft Genome Assembly of Rhodococcus zopfii DSM44189.</title>
        <authorList>
            <person name="Sutton J.M."/>
            <person name="Akob D.M."/>
            <person name="Bushman T.J."/>
        </authorList>
    </citation>
    <scope>NUCLEOTIDE SEQUENCE [LARGE SCALE GENOMIC DNA]</scope>
    <source>
        <strain evidence="1 2">DSM 44189</strain>
    </source>
</reference>
<gene>
    <name evidence="1" type="ORF">F8M49_25010</name>
</gene>
<accession>A0ABU3WV11</accession>
<evidence type="ECO:0000313" key="2">
    <source>
        <dbReference type="Proteomes" id="UP001275440"/>
    </source>
</evidence>
<dbReference type="Proteomes" id="UP001275440">
    <property type="component" value="Unassembled WGS sequence"/>
</dbReference>
<protein>
    <submittedName>
        <fullName evidence="1">Uncharacterized protein</fullName>
    </submittedName>
</protein>
<keyword evidence="2" id="KW-1185">Reference proteome</keyword>
<organism evidence="1 2">
    <name type="scientific">Rhodococcus zopfii</name>
    <dbReference type="NCBI Taxonomy" id="43772"/>
    <lineage>
        <taxon>Bacteria</taxon>
        <taxon>Bacillati</taxon>
        <taxon>Actinomycetota</taxon>
        <taxon>Actinomycetes</taxon>
        <taxon>Mycobacteriales</taxon>
        <taxon>Nocardiaceae</taxon>
        <taxon>Rhodococcus</taxon>
    </lineage>
</organism>
<dbReference type="EMBL" id="WBMO01000005">
    <property type="protein sequence ID" value="MDV2477837.1"/>
    <property type="molecule type" value="Genomic_DNA"/>
</dbReference>
<proteinExistence type="predicted"/>
<evidence type="ECO:0000313" key="1">
    <source>
        <dbReference type="EMBL" id="MDV2477837.1"/>
    </source>
</evidence>
<comment type="caution">
    <text evidence="1">The sequence shown here is derived from an EMBL/GenBank/DDBJ whole genome shotgun (WGS) entry which is preliminary data.</text>
</comment>